<evidence type="ECO:0000256" key="3">
    <source>
        <dbReference type="ARBA" id="ARBA00023163"/>
    </source>
</evidence>
<dbReference type="PANTHER" id="PTHR30204">
    <property type="entry name" value="REDOX-CYCLING DRUG-SENSING TRANSCRIPTIONAL ACTIVATOR SOXR"/>
    <property type="match status" value="1"/>
</dbReference>
<organism evidence="5 6">
    <name type="scientific">Cedecea davisae DSM 4568</name>
    <dbReference type="NCBI Taxonomy" id="566551"/>
    <lineage>
        <taxon>Bacteria</taxon>
        <taxon>Pseudomonadati</taxon>
        <taxon>Pseudomonadota</taxon>
        <taxon>Gammaproteobacteria</taxon>
        <taxon>Enterobacterales</taxon>
        <taxon>Enterobacteriaceae</taxon>
        <taxon>Cedecea</taxon>
    </lineage>
</organism>
<evidence type="ECO:0000259" key="4">
    <source>
        <dbReference type="PROSITE" id="PS50937"/>
    </source>
</evidence>
<dbReference type="Gene3D" id="1.10.1660.10">
    <property type="match status" value="1"/>
</dbReference>
<evidence type="ECO:0000256" key="1">
    <source>
        <dbReference type="ARBA" id="ARBA00023015"/>
    </source>
</evidence>
<dbReference type="InterPro" id="IPR048225">
    <property type="entry name" value="MlrA-like_HTH"/>
</dbReference>
<name>S3JED1_9ENTR</name>
<protein>
    <submittedName>
        <fullName evidence="5">Transcriptional regulator, MerR family</fullName>
    </submittedName>
</protein>
<dbReference type="Pfam" id="PF22267">
    <property type="entry name" value="MlrA_C"/>
    <property type="match status" value="1"/>
</dbReference>
<sequence>MGSSRAAWGDDMALYSIGEVAALCNINPVTLRAWQRRYGLLKPQRSDGGHRLFDNADIERIREIQAWIEQGVQVGKVKALLSGEHRDKEHAWGERQETLLRHLQSGNPNLLRAWIADIGRIYPAQTLVHHLYLPLRRRLHGQQVALCAMLSLLDGALINYIAMCIASARKQSGRDALVVGWNVQDTTRLWLAAWIASQQGWRVDVLANSLNQLKPEMFERQTLLVWCGDCPGERQISQLESWQSAGLPVFALGAGEHRQPAG</sequence>
<dbReference type="InterPro" id="IPR009061">
    <property type="entry name" value="DNA-bd_dom_put_sf"/>
</dbReference>
<dbReference type="Proteomes" id="UP000014585">
    <property type="component" value="Unassembled WGS sequence"/>
</dbReference>
<dbReference type="Pfam" id="PF22270">
    <property type="entry name" value="MlrA_helical"/>
    <property type="match status" value="1"/>
</dbReference>
<dbReference type="SUPFAM" id="SSF46955">
    <property type="entry name" value="Putative DNA-binding domain"/>
    <property type="match status" value="1"/>
</dbReference>
<dbReference type="Pfam" id="PF13411">
    <property type="entry name" value="MerR_1"/>
    <property type="match status" value="1"/>
</dbReference>
<evidence type="ECO:0000256" key="2">
    <source>
        <dbReference type="ARBA" id="ARBA00023125"/>
    </source>
</evidence>
<dbReference type="InterPro" id="IPR047057">
    <property type="entry name" value="MerR_fam"/>
</dbReference>
<dbReference type="PROSITE" id="PS00552">
    <property type="entry name" value="HTH_MERR_1"/>
    <property type="match status" value="1"/>
</dbReference>
<keyword evidence="1" id="KW-0805">Transcription regulation</keyword>
<reference evidence="5 6" key="1">
    <citation type="submission" date="2013-04" db="EMBL/GenBank/DDBJ databases">
        <authorList>
            <person name="Weinstock G."/>
            <person name="Sodergren E."/>
            <person name="Lobos E.A."/>
            <person name="Fulton L."/>
            <person name="Fulton R."/>
            <person name="Courtney L."/>
            <person name="Fronick C."/>
            <person name="O'Laughlin M."/>
            <person name="Godfrey J."/>
            <person name="Wilson R.M."/>
            <person name="Miner T."/>
            <person name="Farmer C."/>
            <person name="Delehaunty K."/>
            <person name="Cordes M."/>
            <person name="Minx P."/>
            <person name="Tomlinson C."/>
            <person name="Chen J."/>
            <person name="Wollam A."/>
            <person name="Pepin K.H."/>
            <person name="Palsikar V.B."/>
            <person name="Zhang X."/>
            <person name="Suruliraj S."/>
            <person name="Perna N.T."/>
            <person name="Plunkett G."/>
            <person name="Warren W."/>
            <person name="Mitreva M."/>
            <person name="Mardis E.R."/>
            <person name="Wilson R.K."/>
        </authorList>
    </citation>
    <scope>NUCLEOTIDE SEQUENCE [LARGE SCALE GENOMIC DNA]</scope>
    <source>
        <strain evidence="5 6">DSM 4568</strain>
    </source>
</reference>
<dbReference type="GO" id="GO:0003677">
    <property type="term" value="F:DNA binding"/>
    <property type="evidence" value="ECO:0007669"/>
    <property type="project" value="UniProtKB-KW"/>
</dbReference>
<dbReference type="PANTHER" id="PTHR30204:SF67">
    <property type="entry name" value="HTH-TYPE TRANSCRIPTIONAL REGULATOR MLRA-RELATED"/>
    <property type="match status" value="1"/>
</dbReference>
<dbReference type="PROSITE" id="PS50937">
    <property type="entry name" value="HTH_MERR_2"/>
    <property type="match status" value="1"/>
</dbReference>
<dbReference type="STRING" id="566551.HMPREF0201_01171"/>
<dbReference type="EMBL" id="ATDT01000006">
    <property type="protein sequence ID" value="EPF18567.1"/>
    <property type="molecule type" value="Genomic_DNA"/>
</dbReference>
<dbReference type="HOGENOM" id="CLU_045945_0_1_6"/>
<dbReference type="InterPro" id="IPR000551">
    <property type="entry name" value="MerR-type_HTH_dom"/>
</dbReference>
<dbReference type="CDD" id="cd04763">
    <property type="entry name" value="HTH_MlrA-like"/>
    <property type="match status" value="1"/>
</dbReference>
<accession>S3JED1</accession>
<keyword evidence="3" id="KW-0804">Transcription</keyword>
<dbReference type="SMART" id="SM00422">
    <property type="entry name" value="HTH_MERR"/>
    <property type="match status" value="1"/>
</dbReference>
<feature type="domain" description="HTH merR-type" evidence="4">
    <location>
        <begin position="14"/>
        <end position="83"/>
    </location>
</feature>
<keyword evidence="2" id="KW-0238">DNA-binding</keyword>
<gene>
    <name evidence="5" type="ORF">HMPREF0201_01171</name>
</gene>
<evidence type="ECO:0000313" key="5">
    <source>
        <dbReference type="EMBL" id="EPF18567.1"/>
    </source>
</evidence>
<dbReference type="PATRIC" id="fig|566551.4.peg.1076"/>
<proteinExistence type="predicted"/>
<comment type="caution">
    <text evidence="5">The sequence shown here is derived from an EMBL/GenBank/DDBJ whole genome shotgun (WGS) entry which is preliminary data.</text>
</comment>
<evidence type="ECO:0000313" key="6">
    <source>
        <dbReference type="Proteomes" id="UP000014585"/>
    </source>
</evidence>
<dbReference type="GO" id="GO:0003700">
    <property type="term" value="F:DNA-binding transcription factor activity"/>
    <property type="evidence" value="ECO:0007669"/>
    <property type="project" value="InterPro"/>
</dbReference>
<dbReference type="AlphaFoldDB" id="S3JED1"/>
<dbReference type="InterPro" id="IPR053987">
    <property type="entry name" value="MlrA-like_C"/>
</dbReference>
<dbReference type="InterPro" id="IPR053988">
    <property type="entry name" value="MlrA-like_helical"/>
</dbReference>